<dbReference type="InterPro" id="IPR036259">
    <property type="entry name" value="MFS_trans_sf"/>
</dbReference>
<evidence type="ECO:0000256" key="3">
    <source>
        <dbReference type="ARBA" id="ARBA00022475"/>
    </source>
</evidence>
<dbReference type="InterPro" id="IPR011701">
    <property type="entry name" value="MFS"/>
</dbReference>
<dbReference type="InterPro" id="IPR020846">
    <property type="entry name" value="MFS_dom"/>
</dbReference>
<reference evidence="9 10" key="1">
    <citation type="submission" date="2014-10" db="EMBL/GenBank/DDBJ databases">
        <title>Genome sequence of Erwinia typographi M043b.</title>
        <authorList>
            <person name="Chan K.-G."/>
            <person name="Tan W.-S."/>
        </authorList>
    </citation>
    <scope>NUCLEOTIDE SEQUENCE [LARGE SCALE GENOMIC DNA]</scope>
    <source>
        <strain evidence="9 10">M043b</strain>
    </source>
</reference>
<dbReference type="PANTHER" id="PTHR43045:SF1">
    <property type="entry name" value="SHIKIMATE TRANSPORTER"/>
    <property type="match status" value="1"/>
</dbReference>
<accession>A0A0A3Z1R6</accession>
<dbReference type="RefSeq" id="WP_034893264.1">
    <property type="nucleotide sequence ID" value="NZ_JRUQ01000039.1"/>
</dbReference>
<dbReference type="STRING" id="371042.NG99_12825"/>
<feature type="transmembrane region" description="Helical" evidence="7">
    <location>
        <begin position="340"/>
        <end position="360"/>
    </location>
</feature>
<keyword evidence="10" id="KW-1185">Reference proteome</keyword>
<evidence type="ECO:0000256" key="6">
    <source>
        <dbReference type="ARBA" id="ARBA00023136"/>
    </source>
</evidence>
<name>A0A0A3Z1R6_9GAMM</name>
<feature type="transmembrane region" description="Helical" evidence="7">
    <location>
        <begin position="315"/>
        <end position="334"/>
    </location>
</feature>
<dbReference type="eggNOG" id="COG0477">
    <property type="taxonomic scope" value="Bacteria"/>
</dbReference>
<dbReference type="AlphaFoldDB" id="A0A0A3Z1R6"/>
<comment type="caution">
    <text evidence="9">The sequence shown here is derived from an EMBL/GenBank/DDBJ whole genome shotgun (WGS) entry which is preliminary data.</text>
</comment>
<feature type="transmembrane region" description="Helical" evidence="7">
    <location>
        <begin position="158"/>
        <end position="185"/>
    </location>
</feature>
<dbReference type="GO" id="GO:0005886">
    <property type="term" value="C:plasma membrane"/>
    <property type="evidence" value="ECO:0007669"/>
    <property type="project" value="UniProtKB-SubCell"/>
</dbReference>
<feature type="transmembrane region" description="Helical" evidence="7">
    <location>
        <begin position="57"/>
        <end position="81"/>
    </location>
</feature>
<feature type="transmembrane region" description="Helical" evidence="7">
    <location>
        <begin position="253"/>
        <end position="274"/>
    </location>
</feature>
<dbReference type="Proteomes" id="UP000030351">
    <property type="component" value="Unassembled WGS sequence"/>
</dbReference>
<dbReference type="CDD" id="cd17369">
    <property type="entry name" value="MFS_ShiA_like"/>
    <property type="match status" value="1"/>
</dbReference>
<keyword evidence="5 7" id="KW-1133">Transmembrane helix</keyword>
<dbReference type="SUPFAM" id="SSF103473">
    <property type="entry name" value="MFS general substrate transporter"/>
    <property type="match status" value="1"/>
</dbReference>
<keyword evidence="4 7" id="KW-0812">Transmembrane</keyword>
<protein>
    <submittedName>
        <fullName evidence="9">MFS transporter</fullName>
    </submittedName>
</protein>
<dbReference type="EMBL" id="JRUQ01000039">
    <property type="protein sequence ID" value="KGT92825.1"/>
    <property type="molecule type" value="Genomic_DNA"/>
</dbReference>
<evidence type="ECO:0000313" key="10">
    <source>
        <dbReference type="Proteomes" id="UP000030351"/>
    </source>
</evidence>
<feature type="transmembrane region" description="Helical" evidence="7">
    <location>
        <begin position="380"/>
        <end position="402"/>
    </location>
</feature>
<keyword evidence="6 7" id="KW-0472">Membrane</keyword>
<proteinExistence type="predicted"/>
<comment type="subcellular location">
    <subcellularLocation>
        <location evidence="1">Cell membrane</location>
        <topology evidence="1">Multi-pass membrane protein</topology>
    </subcellularLocation>
</comment>
<evidence type="ECO:0000259" key="8">
    <source>
        <dbReference type="PROSITE" id="PS50850"/>
    </source>
</evidence>
<dbReference type="OrthoDB" id="3690818at2"/>
<dbReference type="Gene3D" id="1.20.1250.20">
    <property type="entry name" value="MFS general substrate transporter like domains"/>
    <property type="match status" value="2"/>
</dbReference>
<feature type="transmembrane region" description="Helical" evidence="7">
    <location>
        <begin position="20"/>
        <end position="51"/>
    </location>
</feature>
<feature type="transmembrane region" description="Helical" evidence="7">
    <location>
        <begin position="286"/>
        <end position="306"/>
    </location>
</feature>
<dbReference type="PROSITE" id="PS50850">
    <property type="entry name" value="MFS"/>
    <property type="match status" value="1"/>
</dbReference>
<dbReference type="GO" id="GO:0022857">
    <property type="term" value="F:transmembrane transporter activity"/>
    <property type="evidence" value="ECO:0007669"/>
    <property type="project" value="InterPro"/>
</dbReference>
<gene>
    <name evidence="9" type="ORF">NG99_12825</name>
</gene>
<keyword evidence="2" id="KW-0813">Transport</keyword>
<feature type="transmembrane region" description="Helical" evidence="7">
    <location>
        <begin position="197"/>
        <end position="216"/>
    </location>
</feature>
<evidence type="ECO:0000256" key="4">
    <source>
        <dbReference type="ARBA" id="ARBA00022692"/>
    </source>
</evidence>
<dbReference type="FunFam" id="1.20.1250.20:FF:000001">
    <property type="entry name" value="Dicarboxylate MFS transporter"/>
    <property type="match status" value="1"/>
</dbReference>
<evidence type="ECO:0000256" key="5">
    <source>
        <dbReference type="ARBA" id="ARBA00022989"/>
    </source>
</evidence>
<feature type="transmembrane region" description="Helical" evidence="7">
    <location>
        <begin position="408"/>
        <end position="428"/>
    </location>
</feature>
<evidence type="ECO:0000256" key="2">
    <source>
        <dbReference type="ARBA" id="ARBA00022448"/>
    </source>
</evidence>
<evidence type="ECO:0000256" key="1">
    <source>
        <dbReference type="ARBA" id="ARBA00004651"/>
    </source>
</evidence>
<dbReference type="Pfam" id="PF07690">
    <property type="entry name" value="MFS_1"/>
    <property type="match status" value="1"/>
</dbReference>
<keyword evidence="3" id="KW-1003">Cell membrane</keyword>
<organism evidence="9 10">
    <name type="scientific">Erwinia typographi</name>
    <dbReference type="NCBI Taxonomy" id="371042"/>
    <lineage>
        <taxon>Bacteria</taxon>
        <taxon>Pseudomonadati</taxon>
        <taxon>Pseudomonadota</taxon>
        <taxon>Gammaproteobacteria</taxon>
        <taxon>Enterobacterales</taxon>
        <taxon>Erwiniaceae</taxon>
        <taxon>Erwinia</taxon>
    </lineage>
</organism>
<dbReference type="PANTHER" id="PTHR43045">
    <property type="entry name" value="SHIKIMATE TRANSPORTER"/>
    <property type="match status" value="1"/>
</dbReference>
<sequence>MSERLHEPTAGLSGKAMRRVVWGSFAGALLEWYDFFIFGTAAGLVFAPLFFPDSDPSVGVIAAFATFGVGFLTRPLGGIVFGHFGDRVGRKITLIWTLGIVGTSTFLIKFIPTYNDIGIWAPLLLMVLRLIQGIGLGGEYGGAALMTIESAPQKKRGFLGSLPQTAASVGIMLATGIFALCNHLLTQEQFLAWGWRIPFWLSALMLAVGMFIRLHTEETLDFKHRQTKPQEKKAPLPLIELFRKHPKNISLALGARLAESVSSNIINAFGIVYISTQLALSRDVPLTGMLIASAIGIAICPLVGWISDRTGQRKIYLLGAGFCVLFAFPFFLLLGTKSVAIIWISMILGYNFGPTMMFAVQPTLFTRMFGTQVRYTGLSFAYQVSAILGGMSPLIASSLLALGGGEPWYVATFLFFISVVSFVCVWFIEPLPLNTSPGKTQQLTHDYHFLRKQSHEQ</sequence>
<feature type="transmembrane region" description="Helical" evidence="7">
    <location>
        <begin position="117"/>
        <end position="137"/>
    </location>
</feature>
<feature type="transmembrane region" description="Helical" evidence="7">
    <location>
        <begin position="93"/>
        <end position="111"/>
    </location>
</feature>
<evidence type="ECO:0000256" key="7">
    <source>
        <dbReference type="SAM" id="Phobius"/>
    </source>
</evidence>
<feature type="domain" description="Major facilitator superfamily (MFS) profile" evidence="8">
    <location>
        <begin position="20"/>
        <end position="433"/>
    </location>
</feature>
<evidence type="ECO:0000313" key="9">
    <source>
        <dbReference type="EMBL" id="KGT92825.1"/>
    </source>
</evidence>